<accession>A0AAV4FLS4</accession>
<keyword evidence="2" id="KW-1185">Reference proteome</keyword>
<gene>
    <name evidence="1" type="ORF">ElyMa_002158200</name>
</gene>
<comment type="caution">
    <text evidence="1">The sequence shown here is derived from an EMBL/GenBank/DDBJ whole genome shotgun (WGS) entry which is preliminary data.</text>
</comment>
<name>A0AAV4FLS4_9GAST</name>
<protein>
    <submittedName>
        <fullName evidence="1">Uncharacterized protein</fullName>
    </submittedName>
</protein>
<dbReference type="EMBL" id="BMAT01004478">
    <property type="protein sequence ID" value="GFR74247.1"/>
    <property type="molecule type" value="Genomic_DNA"/>
</dbReference>
<reference evidence="1 2" key="1">
    <citation type="journal article" date="2021" name="Elife">
        <title>Chloroplast acquisition without the gene transfer in kleptoplastic sea slugs, Plakobranchus ocellatus.</title>
        <authorList>
            <person name="Maeda T."/>
            <person name="Takahashi S."/>
            <person name="Yoshida T."/>
            <person name="Shimamura S."/>
            <person name="Takaki Y."/>
            <person name="Nagai Y."/>
            <person name="Toyoda A."/>
            <person name="Suzuki Y."/>
            <person name="Arimoto A."/>
            <person name="Ishii H."/>
            <person name="Satoh N."/>
            <person name="Nishiyama T."/>
            <person name="Hasebe M."/>
            <person name="Maruyama T."/>
            <person name="Minagawa J."/>
            <person name="Obokata J."/>
            <person name="Shigenobu S."/>
        </authorList>
    </citation>
    <scope>NUCLEOTIDE SEQUENCE [LARGE SCALE GENOMIC DNA]</scope>
</reference>
<dbReference type="AlphaFoldDB" id="A0AAV4FLS4"/>
<evidence type="ECO:0000313" key="1">
    <source>
        <dbReference type="EMBL" id="GFR74247.1"/>
    </source>
</evidence>
<sequence>MEGESLKQELLYRDLEQCERRTGRSESGIHEHIRDHFVHSEENIPQIIIWGTLKRLLIQSDPKRNKATILQDLKEKQINTEHRKMFLICLFCNKNAHHTFQESTVQKTWQE</sequence>
<dbReference type="Proteomes" id="UP000762676">
    <property type="component" value="Unassembled WGS sequence"/>
</dbReference>
<proteinExistence type="predicted"/>
<evidence type="ECO:0000313" key="2">
    <source>
        <dbReference type="Proteomes" id="UP000762676"/>
    </source>
</evidence>
<organism evidence="1 2">
    <name type="scientific">Elysia marginata</name>
    <dbReference type="NCBI Taxonomy" id="1093978"/>
    <lineage>
        <taxon>Eukaryota</taxon>
        <taxon>Metazoa</taxon>
        <taxon>Spiralia</taxon>
        <taxon>Lophotrochozoa</taxon>
        <taxon>Mollusca</taxon>
        <taxon>Gastropoda</taxon>
        <taxon>Heterobranchia</taxon>
        <taxon>Euthyneura</taxon>
        <taxon>Panpulmonata</taxon>
        <taxon>Sacoglossa</taxon>
        <taxon>Placobranchoidea</taxon>
        <taxon>Plakobranchidae</taxon>
        <taxon>Elysia</taxon>
    </lineage>
</organism>